<dbReference type="InParanoid" id="J9D4F6"/>
<dbReference type="STRING" id="1003232.J9D4F6"/>
<comment type="caution">
    <text evidence="5">The sequence shown here is derived from an EMBL/GenBank/DDBJ whole genome shotgun (WGS) entry which is preliminary data.</text>
</comment>
<keyword evidence="3" id="KW-0687">Ribonucleoprotein</keyword>
<dbReference type="PRINTS" id="PR00973">
    <property type="entry name" value="RIBOSOMALS17"/>
</dbReference>
<dbReference type="AlphaFoldDB" id="J9D4F6"/>
<dbReference type="OMA" id="KDVGMGF"/>
<dbReference type="PANTHER" id="PTHR10744:SF9">
    <property type="entry name" value="40S RIBOSOMAL PROTEIN S11-RELATED"/>
    <property type="match status" value="1"/>
</dbReference>
<dbReference type="EMBL" id="AFBI03000071">
    <property type="protein sequence ID" value="EJW02439.1"/>
    <property type="molecule type" value="Genomic_DNA"/>
</dbReference>
<dbReference type="InterPro" id="IPR032440">
    <property type="entry name" value="Ribosomal_uS17_N"/>
</dbReference>
<dbReference type="CDD" id="cd00364">
    <property type="entry name" value="Ribosomal_uS17"/>
    <property type="match status" value="1"/>
</dbReference>
<evidence type="ECO:0000313" key="6">
    <source>
        <dbReference type="Proteomes" id="UP000003163"/>
    </source>
</evidence>
<organism evidence="5 6">
    <name type="scientific">Edhazardia aedis (strain USNM 41457)</name>
    <name type="common">Microsporidian parasite</name>
    <dbReference type="NCBI Taxonomy" id="1003232"/>
    <lineage>
        <taxon>Eukaryota</taxon>
        <taxon>Fungi</taxon>
        <taxon>Fungi incertae sedis</taxon>
        <taxon>Microsporidia</taxon>
        <taxon>Edhazardia</taxon>
    </lineage>
</organism>
<accession>J9D4F6</accession>
<dbReference type="SUPFAM" id="SSF50249">
    <property type="entry name" value="Nucleic acid-binding proteins"/>
    <property type="match status" value="1"/>
</dbReference>
<dbReference type="InterPro" id="IPR000266">
    <property type="entry name" value="Ribosomal_uS17"/>
</dbReference>
<evidence type="ECO:0000256" key="1">
    <source>
        <dbReference type="ARBA" id="ARBA00010254"/>
    </source>
</evidence>
<evidence type="ECO:0000313" key="5">
    <source>
        <dbReference type="EMBL" id="EJW02439.1"/>
    </source>
</evidence>
<reference evidence="6" key="2">
    <citation type="submission" date="2015-07" db="EMBL/GenBank/DDBJ databases">
        <title>Contrasting host-pathogen interactions and genome evolution in two generalist and specialist microsporidian pathogens of mosquitoes.</title>
        <authorList>
            <consortium name="The Broad Institute Genomics Platform"/>
            <consortium name="The Broad Institute Genome Sequencing Center for Infectious Disease"/>
            <person name="Cuomo C.A."/>
            <person name="Sanscrainte N.D."/>
            <person name="Goldberg J.M."/>
            <person name="Heiman D."/>
            <person name="Young S."/>
            <person name="Zeng Q."/>
            <person name="Becnel J.J."/>
            <person name="Birren B.W."/>
        </authorList>
    </citation>
    <scope>NUCLEOTIDE SEQUENCE [LARGE SCALE GENOMIC DNA]</scope>
    <source>
        <strain evidence="6">USNM 41457</strain>
    </source>
</reference>
<dbReference type="HOGENOM" id="CLU_073626_0_2_1"/>
<sequence>MAEYSTKLKSFPQQSQSPYTPYKTQKRFVRKLGFGIKTPETAINSSYIDKKCPFTGEIKIIPHFIKGTVIKMKNEKTIVVRKNYLFYHTKYKRYERRNTKFNVHLSPCFFGLIQVGDNVTCAETRPLSKTKYFVVVDYVKSIHNARGFKVLA</sequence>
<dbReference type="GO" id="GO:0022627">
    <property type="term" value="C:cytosolic small ribosomal subunit"/>
    <property type="evidence" value="ECO:0007669"/>
    <property type="project" value="TreeGrafter"/>
</dbReference>
<dbReference type="Proteomes" id="UP000003163">
    <property type="component" value="Unassembled WGS sequence"/>
</dbReference>
<name>J9D4F6_EDHAE</name>
<dbReference type="GO" id="GO:0006412">
    <property type="term" value="P:translation"/>
    <property type="evidence" value="ECO:0007669"/>
    <property type="project" value="InterPro"/>
</dbReference>
<evidence type="ECO:0000259" key="4">
    <source>
        <dbReference type="Pfam" id="PF16205"/>
    </source>
</evidence>
<gene>
    <name evidence="5" type="ORF">EDEG_03143</name>
</gene>
<dbReference type="OrthoDB" id="10254436at2759"/>
<dbReference type="GO" id="GO:0003735">
    <property type="term" value="F:structural constituent of ribosome"/>
    <property type="evidence" value="ECO:0007669"/>
    <property type="project" value="InterPro"/>
</dbReference>
<dbReference type="Pfam" id="PF16205">
    <property type="entry name" value="Ribosomal_S17_N"/>
    <property type="match status" value="1"/>
</dbReference>
<keyword evidence="2 5" id="KW-0689">Ribosomal protein</keyword>
<dbReference type="PANTHER" id="PTHR10744">
    <property type="entry name" value="40S RIBOSOMAL PROTEIN S11 FAMILY MEMBER"/>
    <property type="match status" value="1"/>
</dbReference>
<dbReference type="FunCoup" id="J9D4F6">
    <property type="interactions" value="180"/>
</dbReference>
<evidence type="ECO:0000256" key="2">
    <source>
        <dbReference type="ARBA" id="ARBA00022980"/>
    </source>
</evidence>
<proteinExistence type="inferred from homology"/>
<reference evidence="5 6" key="1">
    <citation type="submission" date="2011-08" db="EMBL/GenBank/DDBJ databases">
        <authorList>
            <person name="Liu Z.J."/>
            <person name="Shi F.L."/>
            <person name="Lu J.Q."/>
            <person name="Li M."/>
            <person name="Wang Z.L."/>
        </authorList>
    </citation>
    <scope>NUCLEOTIDE SEQUENCE [LARGE SCALE GENOMIC DNA]</scope>
    <source>
        <strain evidence="5 6">USNM 41457</strain>
    </source>
</reference>
<feature type="domain" description="Small ribosomal subunit protein uS17 N-terminal" evidence="4">
    <location>
        <begin position="22"/>
        <end position="60"/>
    </location>
</feature>
<protein>
    <submittedName>
        <fullName evidence="5">Archaeal ribosomal protein S17P</fullName>
    </submittedName>
</protein>
<dbReference type="Pfam" id="PF00366">
    <property type="entry name" value="Ribosomal_S17"/>
    <property type="match status" value="1"/>
</dbReference>
<comment type="similarity">
    <text evidence="1">Belongs to the universal ribosomal protein uS17 family.</text>
</comment>
<keyword evidence="6" id="KW-1185">Reference proteome</keyword>
<dbReference type="Gene3D" id="2.40.50.1000">
    <property type="match status" value="1"/>
</dbReference>
<evidence type="ECO:0000256" key="3">
    <source>
        <dbReference type="ARBA" id="ARBA00023274"/>
    </source>
</evidence>
<dbReference type="VEuPathDB" id="MicrosporidiaDB:EDEG_03143"/>
<dbReference type="InterPro" id="IPR012340">
    <property type="entry name" value="NA-bd_OB-fold"/>
</dbReference>